<gene>
    <name evidence="2" type="ORF">MCSF7_00879</name>
</gene>
<keyword evidence="3" id="KW-1185">Reference proteome</keyword>
<dbReference type="InterPro" id="IPR002871">
    <property type="entry name" value="NIF_FeS_clus_asmbl_NifU_N"/>
</dbReference>
<dbReference type="GO" id="GO:0051536">
    <property type="term" value="F:iron-sulfur cluster binding"/>
    <property type="evidence" value="ECO:0007669"/>
    <property type="project" value="InterPro"/>
</dbReference>
<organism evidence="2 3">
    <name type="scientific">Mycoplasmopsis columbina SF7</name>
    <dbReference type="NCBI Taxonomy" id="1037410"/>
    <lineage>
        <taxon>Bacteria</taxon>
        <taxon>Bacillati</taxon>
        <taxon>Mycoplasmatota</taxon>
        <taxon>Mycoplasmoidales</taxon>
        <taxon>Metamycoplasmataceae</taxon>
        <taxon>Mycoplasmopsis</taxon>
    </lineage>
</organism>
<dbReference type="AlphaFoldDB" id="F9UJW9"/>
<dbReference type="eggNOG" id="COG0822">
    <property type="taxonomic scope" value="Bacteria"/>
</dbReference>
<reference evidence="2 3" key="1">
    <citation type="journal article" date="2013" name="Genome Announc.">
        <title>Genome Sequence of Mycoplasma columbinum Strain SF7.</title>
        <authorList>
            <person name="Guo Z."/>
            <person name="Xu X."/>
            <person name="Zheng Q."/>
            <person name="Li T."/>
            <person name="Kuang S."/>
            <person name="Zhang Z."/>
            <person name="Chen Y."/>
            <person name="Lu X."/>
            <person name="Zhou R."/>
            <person name="Bi D."/>
            <person name="Jin H."/>
        </authorList>
    </citation>
    <scope>NUCLEOTIDE SEQUENCE [LARGE SCALE GENOMIC DNA]</scope>
    <source>
        <strain evidence="2 3">SF7</strain>
    </source>
</reference>
<name>F9UJW9_9BACT</name>
<dbReference type="SUPFAM" id="SSF82649">
    <property type="entry name" value="SufE/NifU"/>
    <property type="match status" value="1"/>
</dbReference>
<dbReference type="GO" id="GO:0016226">
    <property type="term" value="P:iron-sulfur cluster assembly"/>
    <property type="evidence" value="ECO:0007669"/>
    <property type="project" value="InterPro"/>
</dbReference>
<evidence type="ECO:0000313" key="2">
    <source>
        <dbReference type="EMBL" id="EGV00315.1"/>
    </source>
</evidence>
<dbReference type="Proteomes" id="UP000004978">
    <property type="component" value="Unassembled WGS sequence"/>
</dbReference>
<evidence type="ECO:0000313" key="3">
    <source>
        <dbReference type="Proteomes" id="UP000004978"/>
    </source>
</evidence>
<sequence>MSYNDAEKRDIIMSHYLKPKFKNLNLEEMGVEKFGESCSDYLKFSYQVENNTIKNLIFNGNGCAFFLASTDLLCEKLNSMTIEQSQQFIEVYEKFLQGIEITEDEKTTLGKLAVFDNVKKHHNRLNCCTMLTKPLKNELFNK</sequence>
<dbReference type="EMBL" id="AFXA01000009">
    <property type="protein sequence ID" value="EGV00315.1"/>
    <property type="molecule type" value="Genomic_DNA"/>
</dbReference>
<dbReference type="STRING" id="1037410.MCSF7_00879"/>
<accession>F9UJW9</accession>
<dbReference type="GO" id="GO:0005506">
    <property type="term" value="F:iron ion binding"/>
    <property type="evidence" value="ECO:0007669"/>
    <property type="project" value="InterPro"/>
</dbReference>
<proteinExistence type="predicted"/>
<feature type="domain" description="NIF system FeS cluster assembly NifU N-terminal" evidence="1">
    <location>
        <begin position="9"/>
        <end position="126"/>
    </location>
</feature>
<protein>
    <recommendedName>
        <fullName evidence="1">NIF system FeS cluster assembly NifU N-terminal domain-containing protein</fullName>
    </recommendedName>
</protein>
<comment type="caution">
    <text evidence="2">The sequence shown here is derived from an EMBL/GenBank/DDBJ whole genome shotgun (WGS) entry which is preliminary data.</text>
</comment>
<dbReference type="Gene3D" id="3.90.1010.10">
    <property type="match status" value="1"/>
</dbReference>
<dbReference type="CDD" id="cd06664">
    <property type="entry name" value="IscU_like"/>
    <property type="match status" value="1"/>
</dbReference>
<dbReference type="Pfam" id="PF01592">
    <property type="entry name" value="NifU_N"/>
    <property type="match status" value="1"/>
</dbReference>
<evidence type="ECO:0000259" key="1">
    <source>
        <dbReference type="Pfam" id="PF01592"/>
    </source>
</evidence>